<organism evidence="1 2">
    <name type="scientific">Olivibacter domesticus</name>
    <name type="common">Pseudosphingobacterium domesticum</name>
    <dbReference type="NCBI Taxonomy" id="407022"/>
    <lineage>
        <taxon>Bacteria</taxon>
        <taxon>Pseudomonadati</taxon>
        <taxon>Bacteroidota</taxon>
        <taxon>Sphingobacteriia</taxon>
        <taxon>Sphingobacteriales</taxon>
        <taxon>Sphingobacteriaceae</taxon>
        <taxon>Olivibacter</taxon>
    </lineage>
</organism>
<dbReference type="Proteomes" id="UP000199421">
    <property type="component" value="Unassembled WGS sequence"/>
</dbReference>
<dbReference type="EMBL" id="FOAF01000001">
    <property type="protein sequence ID" value="SEK49749.1"/>
    <property type="molecule type" value="Genomic_DNA"/>
</dbReference>
<reference evidence="2" key="1">
    <citation type="submission" date="2016-10" db="EMBL/GenBank/DDBJ databases">
        <authorList>
            <person name="Varghese N."/>
            <person name="Submissions S."/>
        </authorList>
    </citation>
    <scope>NUCLEOTIDE SEQUENCE [LARGE SCALE GENOMIC DNA]</scope>
    <source>
        <strain evidence="2">DSM 18733</strain>
    </source>
</reference>
<sequence>MHYKPWPHIPAIEMELRIAKPVKNMLYPAKLILSYRGFRGEYELLLVKKNNNELGIGRNKYPLIEKPFDLGPWMMYLNGKLSYHTGIPSDSLVLQRLWINNFGVFMKGLYDDELYTNQKAFLRNFLYNEGITLSKRDDIAWTDPHISRIVDTDTIFYGVYDPIEVKKPAILLSMQDEERYDRDTVTVVHNGNLLANGLALEQATKLNELVLDSGENYIAFFAENYGDIPPNTANFLLTTQGEKGGMYSFNFANKSNVFSTVMVARLQYKPVKNIIQEDVEETRTAGRRDVRIGTMVVHDEKLTLELWDEQVEDGDIISLYVNGTEVISKVEVRKRVKRFTINLQPGRNRILFFAENLGLIAPNTAALRMKAGSVEKALHLSTDMQQNNVLEVTWNKKLP</sequence>
<protein>
    <submittedName>
        <fullName evidence="1">Uncharacterized protein</fullName>
    </submittedName>
</protein>
<keyword evidence="2" id="KW-1185">Reference proteome</keyword>
<proteinExistence type="predicted"/>
<evidence type="ECO:0000313" key="1">
    <source>
        <dbReference type="EMBL" id="SEK49749.1"/>
    </source>
</evidence>
<name>A0A1H7HHH7_OLID1</name>
<dbReference type="STRING" id="407022.SAMN05661044_00383"/>
<gene>
    <name evidence="1" type="ORF">SAMN05661044_00383</name>
</gene>
<evidence type="ECO:0000313" key="2">
    <source>
        <dbReference type="Proteomes" id="UP000199421"/>
    </source>
</evidence>
<dbReference type="AlphaFoldDB" id="A0A1H7HHH7"/>
<accession>A0A1H7HHH7</accession>